<dbReference type="InterPro" id="IPR001638">
    <property type="entry name" value="Solute-binding_3/MltF_N"/>
</dbReference>
<feature type="domain" description="Solute-binding protein family 3/N-terminal" evidence="5">
    <location>
        <begin position="71"/>
        <end position="292"/>
    </location>
</feature>
<dbReference type="KEGG" id="amq:AMETH_6407"/>
<evidence type="ECO:0000256" key="2">
    <source>
        <dbReference type="ARBA" id="ARBA00022448"/>
    </source>
</evidence>
<reference evidence="6 7" key="1">
    <citation type="submission" date="2014-07" db="EMBL/GenBank/DDBJ databases">
        <title>Whole Genome Sequence of the Amycolatopsis methanolica 239.</title>
        <authorList>
            <person name="Tang B."/>
        </authorList>
    </citation>
    <scope>NUCLEOTIDE SEQUENCE [LARGE SCALE GENOMIC DNA]</scope>
    <source>
        <strain evidence="6 7">239</strain>
    </source>
</reference>
<dbReference type="SMART" id="SM00062">
    <property type="entry name" value="PBPb"/>
    <property type="match status" value="1"/>
</dbReference>
<feature type="signal peptide" evidence="4">
    <location>
        <begin position="1"/>
        <end position="24"/>
    </location>
</feature>
<dbReference type="EMBL" id="CP009110">
    <property type="protein sequence ID" value="AIJ26499.1"/>
    <property type="molecule type" value="Genomic_DNA"/>
</dbReference>
<protein>
    <submittedName>
        <fullName evidence="6">Extracellular solute-binding protein</fullName>
    </submittedName>
</protein>
<sequence>MTASTRRRRLAVLLTAVALGAVTACTSSGGAVPDSGGSANQEQSLLDRAPVASDADLATSPAAQAIKQRGQILIGSQLDTPLLSQQNPTTGQTEGFDAILGRLLAKYILGQPNVKIVNSTSQIREALLQNNTVDVVLHTYSITPARAEKVSFAGPYFVSGPAIMARKGDTSVTKPQDLKGKRVLAVTNSTGSAMVQQYEPAQVITLSTNSECVTALEQGRGDAYVNDLTQLAGNAQTNDKVQIVSGTFGQDPYGIGIHHGDETFKRFVNTWLEKIQAAGLWQEAYKETLGTVIPGDAPVPPKTGSVPGS</sequence>
<comment type="similarity">
    <text evidence="1">Belongs to the bacterial solute-binding protein 3 family.</text>
</comment>
<evidence type="ECO:0000256" key="3">
    <source>
        <dbReference type="ARBA" id="ARBA00022729"/>
    </source>
</evidence>
<dbReference type="GO" id="GO:0005576">
    <property type="term" value="C:extracellular region"/>
    <property type="evidence" value="ECO:0007669"/>
    <property type="project" value="TreeGrafter"/>
</dbReference>
<keyword evidence="3 4" id="KW-0732">Signal</keyword>
<dbReference type="Proteomes" id="UP000062973">
    <property type="component" value="Chromosome"/>
</dbReference>
<gene>
    <name evidence="6" type="primary">gluB1</name>
    <name evidence="6" type="ORF">AMETH_6407</name>
</gene>
<evidence type="ECO:0000256" key="4">
    <source>
        <dbReference type="SAM" id="SignalP"/>
    </source>
</evidence>
<dbReference type="HOGENOM" id="CLU_019602_18_4_11"/>
<evidence type="ECO:0000313" key="6">
    <source>
        <dbReference type="EMBL" id="AIJ26499.1"/>
    </source>
</evidence>
<dbReference type="SUPFAM" id="SSF53850">
    <property type="entry name" value="Periplasmic binding protein-like II"/>
    <property type="match status" value="1"/>
</dbReference>
<dbReference type="Pfam" id="PF00497">
    <property type="entry name" value="SBP_bac_3"/>
    <property type="match status" value="1"/>
</dbReference>
<dbReference type="eggNOG" id="COG0834">
    <property type="taxonomic scope" value="Bacteria"/>
</dbReference>
<keyword evidence="2" id="KW-0813">Transport</keyword>
<dbReference type="AlphaFoldDB" id="A0A076MZ61"/>
<dbReference type="STRING" id="1068978.AMETH_6407"/>
<dbReference type="CDD" id="cd13690">
    <property type="entry name" value="PBP2_GluB"/>
    <property type="match status" value="1"/>
</dbReference>
<evidence type="ECO:0000256" key="1">
    <source>
        <dbReference type="ARBA" id="ARBA00010333"/>
    </source>
</evidence>
<dbReference type="InterPro" id="IPR051455">
    <property type="entry name" value="Bact_solute-bind_prot3"/>
</dbReference>
<dbReference type="RefSeq" id="WP_017985276.1">
    <property type="nucleotide sequence ID" value="NZ_AQUL01000001.1"/>
</dbReference>
<name>A0A076MZ61_AMYME</name>
<dbReference type="PATRIC" id="fig|1068978.7.peg.6885"/>
<dbReference type="OrthoDB" id="9807888at2"/>
<evidence type="ECO:0000313" key="7">
    <source>
        <dbReference type="Proteomes" id="UP000062973"/>
    </source>
</evidence>
<keyword evidence="7" id="KW-1185">Reference proteome</keyword>
<proteinExistence type="inferred from homology"/>
<dbReference type="GO" id="GO:0030288">
    <property type="term" value="C:outer membrane-bounded periplasmic space"/>
    <property type="evidence" value="ECO:0007669"/>
    <property type="project" value="TreeGrafter"/>
</dbReference>
<feature type="chain" id="PRO_5039561958" evidence="4">
    <location>
        <begin position="25"/>
        <end position="309"/>
    </location>
</feature>
<dbReference type="Gene3D" id="3.40.190.10">
    <property type="entry name" value="Periplasmic binding protein-like II"/>
    <property type="match status" value="2"/>
</dbReference>
<dbReference type="PANTHER" id="PTHR30085">
    <property type="entry name" value="AMINO ACID ABC TRANSPORTER PERMEASE"/>
    <property type="match status" value="1"/>
</dbReference>
<accession>A0A076MZ61</accession>
<dbReference type="PANTHER" id="PTHR30085:SF6">
    <property type="entry name" value="ABC TRANSPORTER GLUTAMINE-BINDING PROTEIN GLNH"/>
    <property type="match status" value="1"/>
</dbReference>
<evidence type="ECO:0000259" key="5">
    <source>
        <dbReference type="SMART" id="SM00062"/>
    </source>
</evidence>
<organism evidence="6 7">
    <name type="scientific">Amycolatopsis methanolica 239</name>
    <dbReference type="NCBI Taxonomy" id="1068978"/>
    <lineage>
        <taxon>Bacteria</taxon>
        <taxon>Bacillati</taxon>
        <taxon>Actinomycetota</taxon>
        <taxon>Actinomycetes</taxon>
        <taxon>Pseudonocardiales</taxon>
        <taxon>Pseudonocardiaceae</taxon>
        <taxon>Amycolatopsis</taxon>
        <taxon>Amycolatopsis methanolica group</taxon>
    </lineage>
</organism>
<dbReference type="GO" id="GO:0006865">
    <property type="term" value="P:amino acid transport"/>
    <property type="evidence" value="ECO:0007669"/>
    <property type="project" value="TreeGrafter"/>
</dbReference>
<dbReference type="PROSITE" id="PS51257">
    <property type="entry name" value="PROKAR_LIPOPROTEIN"/>
    <property type="match status" value="1"/>
</dbReference>